<keyword evidence="5 8" id="KW-0812">Transmembrane</keyword>
<dbReference type="GO" id="GO:0016301">
    <property type="term" value="F:kinase activity"/>
    <property type="evidence" value="ECO:0007669"/>
    <property type="project" value="UniProtKB-KW"/>
</dbReference>
<dbReference type="PANTHER" id="PTHR34220:SF7">
    <property type="entry name" value="SENSOR HISTIDINE KINASE YPDA"/>
    <property type="match status" value="1"/>
</dbReference>
<evidence type="ECO:0000256" key="7">
    <source>
        <dbReference type="ARBA" id="ARBA00023136"/>
    </source>
</evidence>
<reference evidence="10" key="1">
    <citation type="submission" date="2020-03" db="EMBL/GenBank/DDBJ databases">
        <title>Draft sequencing of Paenibacilllus sp. S3N08.</title>
        <authorList>
            <person name="Kim D.-U."/>
        </authorList>
    </citation>
    <scope>NUCLEOTIDE SEQUENCE</scope>
    <source>
        <strain evidence="10">S3N08</strain>
    </source>
</reference>
<dbReference type="Gene3D" id="3.30.565.10">
    <property type="entry name" value="Histidine kinase-like ATPase, C-terminal domain"/>
    <property type="match status" value="1"/>
</dbReference>
<evidence type="ECO:0000256" key="3">
    <source>
        <dbReference type="ARBA" id="ARBA00022553"/>
    </source>
</evidence>
<dbReference type="SMART" id="SM00304">
    <property type="entry name" value="HAMP"/>
    <property type="match status" value="1"/>
</dbReference>
<dbReference type="InterPro" id="IPR036890">
    <property type="entry name" value="HATPase_C_sf"/>
</dbReference>
<feature type="domain" description="HAMP" evidence="9">
    <location>
        <begin position="322"/>
        <end position="374"/>
    </location>
</feature>
<evidence type="ECO:0000256" key="1">
    <source>
        <dbReference type="ARBA" id="ARBA00004651"/>
    </source>
</evidence>
<dbReference type="PANTHER" id="PTHR34220">
    <property type="entry name" value="SENSOR HISTIDINE KINASE YPDA"/>
    <property type="match status" value="1"/>
</dbReference>
<feature type="transmembrane region" description="Helical" evidence="8">
    <location>
        <begin position="296"/>
        <end position="317"/>
    </location>
</feature>
<dbReference type="InterPro" id="IPR003660">
    <property type="entry name" value="HAMP_dom"/>
</dbReference>
<dbReference type="Pfam" id="PF00672">
    <property type="entry name" value="HAMP"/>
    <property type="match status" value="1"/>
</dbReference>
<organism evidence="10 11">
    <name type="scientific">Paenibacillus agricola</name>
    <dbReference type="NCBI Taxonomy" id="2716264"/>
    <lineage>
        <taxon>Bacteria</taxon>
        <taxon>Bacillati</taxon>
        <taxon>Bacillota</taxon>
        <taxon>Bacilli</taxon>
        <taxon>Bacillales</taxon>
        <taxon>Paenibacillaceae</taxon>
        <taxon>Paenibacillus</taxon>
    </lineage>
</organism>
<evidence type="ECO:0000256" key="4">
    <source>
        <dbReference type="ARBA" id="ARBA00022679"/>
    </source>
</evidence>
<dbReference type="SUPFAM" id="SSF55874">
    <property type="entry name" value="ATPase domain of HSP90 chaperone/DNA topoisomerase II/histidine kinase"/>
    <property type="match status" value="1"/>
</dbReference>
<dbReference type="Gene3D" id="3.30.450.20">
    <property type="entry name" value="PAS domain"/>
    <property type="match status" value="2"/>
</dbReference>
<sequence>MKGFGLKGYRALNMKLVVIFMVSILLPLLLASYVIARVYIDKSNEETGILINNTLTSLSRSLSGYLNELDQLTLIPYYNDDFIYALKVSASESYDTMSKYQLIGITNMLESQLRFIRFTRKDIMSTLIVSDNKPLFYSTNNPMNDIVKDYEFANTDWYQNALQANGNAVFVNPHKQDYFTKTKDVTVFSVARSIREIPSKRPISVIIADANTHVLQNMFKDIDFHVPSLIALLDQDRNIVYANHDIPPGLVKLNPDSRSVIRDGNQAYLAVKQTIEPYNWQIIVLLSYTQLERKTLWVYLTSLLLYIVCLTVAFMFYRMLSGKVMGPVNDIIRTMRKVEDGDLTVRYHSQTQDEFDIIGRSLNSMIAELKQKIETEYVLVLNQRNSEYKALQAQIQPHFLFNTLSGFIALNQIGEKELLEKSIIDLTVLLRYILNHPEMTTLEEELRIIGKYCSLQQLRFGPRLLVSISCDSCAKPFKVPKLLLQPLVENAIIHGMEPLNEACQLTIAVEKIIHEGHHFICIRIEDNGVGFDPQHQDKPGSIGITNTVERLNLCFPGSLFGLESAVGSGTRITIHIPEVEPA</sequence>
<dbReference type="SUPFAM" id="SSF158472">
    <property type="entry name" value="HAMP domain-like"/>
    <property type="match status" value="1"/>
</dbReference>
<evidence type="ECO:0000313" key="11">
    <source>
        <dbReference type="Proteomes" id="UP001165962"/>
    </source>
</evidence>
<dbReference type="CDD" id="cd06225">
    <property type="entry name" value="HAMP"/>
    <property type="match status" value="1"/>
</dbReference>
<dbReference type="InterPro" id="IPR010559">
    <property type="entry name" value="Sig_transdc_His_kin_internal"/>
</dbReference>
<evidence type="ECO:0000256" key="5">
    <source>
        <dbReference type="ARBA" id="ARBA00022692"/>
    </source>
</evidence>
<keyword evidence="4" id="KW-0808">Transferase</keyword>
<evidence type="ECO:0000313" key="10">
    <source>
        <dbReference type="EMBL" id="NHN33639.1"/>
    </source>
</evidence>
<keyword evidence="2" id="KW-1003">Cell membrane</keyword>
<dbReference type="InterPro" id="IPR050640">
    <property type="entry name" value="Bact_2-comp_sensor_kinase"/>
</dbReference>
<evidence type="ECO:0000256" key="6">
    <source>
        <dbReference type="ARBA" id="ARBA00022989"/>
    </source>
</evidence>
<keyword evidence="10" id="KW-0418">Kinase</keyword>
<keyword evidence="11" id="KW-1185">Reference proteome</keyword>
<dbReference type="EMBL" id="JAAOIW010000013">
    <property type="protein sequence ID" value="NHN33639.1"/>
    <property type="molecule type" value="Genomic_DNA"/>
</dbReference>
<evidence type="ECO:0000259" key="9">
    <source>
        <dbReference type="PROSITE" id="PS50885"/>
    </source>
</evidence>
<name>A0ABX0JH55_9BACL</name>
<protein>
    <submittedName>
        <fullName evidence="10">Sensor histidine kinase</fullName>
    </submittedName>
</protein>
<keyword evidence="7 8" id="KW-0472">Membrane</keyword>
<gene>
    <name evidence="10" type="ORF">G9U52_27865</name>
</gene>
<keyword evidence="3" id="KW-0597">Phosphoprotein</keyword>
<proteinExistence type="predicted"/>
<dbReference type="InterPro" id="IPR033479">
    <property type="entry name" value="dCache_1"/>
</dbReference>
<evidence type="ECO:0000256" key="8">
    <source>
        <dbReference type="SAM" id="Phobius"/>
    </source>
</evidence>
<comment type="subcellular location">
    <subcellularLocation>
        <location evidence="1">Cell membrane</location>
        <topology evidence="1">Multi-pass membrane protein</topology>
    </subcellularLocation>
</comment>
<evidence type="ECO:0000256" key="2">
    <source>
        <dbReference type="ARBA" id="ARBA00022475"/>
    </source>
</evidence>
<dbReference type="Pfam" id="PF06580">
    <property type="entry name" value="His_kinase"/>
    <property type="match status" value="1"/>
</dbReference>
<keyword evidence="6 8" id="KW-1133">Transmembrane helix</keyword>
<dbReference type="Gene3D" id="6.10.340.10">
    <property type="match status" value="1"/>
</dbReference>
<dbReference type="Pfam" id="PF02743">
    <property type="entry name" value="dCache_1"/>
    <property type="match status" value="1"/>
</dbReference>
<comment type="caution">
    <text evidence="10">The sequence shown here is derived from an EMBL/GenBank/DDBJ whole genome shotgun (WGS) entry which is preliminary data.</text>
</comment>
<dbReference type="PROSITE" id="PS50885">
    <property type="entry name" value="HAMP"/>
    <property type="match status" value="1"/>
</dbReference>
<accession>A0ABX0JH55</accession>
<dbReference type="Proteomes" id="UP001165962">
    <property type="component" value="Unassembled WGS sequence"/>
</dbReference>